<evidence type="ECO:0000313" key="2">
    <source>
        <dbReference type="Proteomes" id="UP000812966"/>
    </source>
</evidence>
<dbReference type="GO" id="GO:0005737">
    <property type="term" value="C:cytoplasm"/>
    <property type="evidence" value="ECO:0007669"/>
    <property type="project" value="TreeGrafter"/>
</dbReference>
<keyword evidence="2" id="KW-1185">Reference proteome</keyword>
<dbReference type="PANTHER" id="PTHR48100:SF1">
    <property type="entry name" value="HISTIDINE PHOSPHATASE FAMILY PROTEIN-RELATED"/>
    <property type="match status" value="1"/>
</dbReference>
<dbReference type="Gene3D" id="3.40.50.1240">
    <property type="entry name" value="Phosphoglycerate mutase-like"/>
    <property type="match status" value="1"/>
</dbReference>
<gene>
    <name evidence="1" type="ORF">FFLO_03142</name>
</gene>
<organism evidence="1 2">
    <name type="scientific">Filobasidium floriforme</name>
    <dbReference type="NCBI Taxonomy" id="5210"/>
    <lineage>
        <taxon>Eukaryota</taxon>
        <taxon>Fungi</taxon>
        <taxon>Dikarya</taxon>
        <taxon>Basidiomycota</taxon>
        <taxon>Agaricomycotina</taxon>
        <taxon>Tremellomycetes</taxon>
        <taxon>Filobasidiales</taxon>
        <taxon>Filobasidiaceae</taxon>
        <taxon>Filobasidium</taxon>
    </lineage>
</organism>
<dbReference type="EMBL" id="JABELV010000056">
    <property type="protein sequence ID" value="KAG7548937.1"/>
    <property type="molecule type" value="Genomic_DNA"/>
</dbReference>
<reference evidence="1" key="1">
    <citation type="submission" date="2020-04" db="EMBL/GenBank/DDBJ databases">
        <title>Analysis of mating type loci in Filobasidium floriforme.</title>
        <authorList>
            <person name="Nowrousian M."/>
        </authorList>
    </citation>
    <scope>NUCLEOTIDE SEQUENCE</scope>
    <source>
        <strain evidence="1">CBS 6242</strain>
    </source>
</reference>
<evidence type="ECO:0008006" key="3">
    <source>
        <dbReference type="Google" id="ProtNLM"/>
    </source>
</evidence>
<accession>A0A8K0NNG5</accession>
<name>A0A8K0NNG5_9TREE</name>
<dbReference type="Proteomes" id="UP000812966">
    <property type="component" value="Unassembled WGS sequence"/>
</dbReference>
<dbReference type="PANTHER" id="PTHR48100">
    <property type="entry name" value="BROAD-SPECIFICITY PHOSPHATASE YOR283W-RELATED"/>
    <property type="match status" value="1"/>
</dbReference>
<dbReference type="SUPFAM" id="SSF53254">
    <property type="entry name" value="Phosphoglycerate mutase-like"/>
    <property type="match status" value="1"/>
</dbReference>
<proteinExistence type="predicted"/>
<evidence type="ECO:0000313" key="1">
    <source>
        <dbReference type="EMBL" id="KAG7548937.1"/>
    </source>
</evidence>
<sequence>MPSLLRPIIPFHNIDIRQISSRIISKSPTCHEIGVNKPYFANFEVVQGFFEQQEEEGVQKTPAELADSSFGLLDKSPERWENFKKSIADLQANAPEDVSYKVFFCGRHGQGWHNVGSDYYGDDWEENWAKKSGNEIITWGPDAELTPKGREEALTLQKGWKKNLDAGAPLPEKWLLSPMTRAADTMALTWGANLQDQTPIFCEALREVYGMQTNDQRRDKDYLMSRFYQCDFEDEFSHTDPWWKPDERETVEHSHDRLRGFFSYAFRLHEETYISITSHSSTLRAMLDVLDHPHKKFETAEVIPLVVKAVRKQQTEQ</sequence>
<dbReference type="GO" id="GO:0016791">
    <property type="term" value="F:phosphatase activity"/>
    <property type="evidence" value="ECO:0007669"/>
    <property type="project" value="TreeGrafter"/>
</dbReference>
<comment type="caution">
    <text evidence="1">The sequence shown here is derived from an EMBL/GenBank/DDBJ whole genome shotgun (WGS) entry which is preliminary data.</text>
</comment>
<dbReference type="InterPro" id="IPR050275">
    <property type="entry name" value="PGM_Phosphatase"/>
</dbReference>
<protein>
    <recommendedName>
        <fullName evidence="3">Phosphoglycerate mutase</fullName>
    </recommendedName>
</protein>
<dbReference type="OrthoDB" id="496981at2759"/>
<dbReference type="InterPro" id="IPR013078">
    <property type="entry name" value="His_Pase_superF_clade-1"/>
</dbReference>
<dbReference type="Pfam" id="PF00300">
    <property type="entry name" value="His_Phos_1"/>
    <property type="match status" value="1"/>
</dbReference>
<dbReference type="AlphaFoldDB" id="A0A8K0NNG5"/>
<dbReference type="CDD" id="cd07067">
    <property type="entry name" value="HP_PGM_like"/>
    <property type="match status" value="1"/>
</dbReference>
<dbReference type="InterPro" id="IPR029033">
    <property type="entry name" value="His_PPase_superfam"/>
</dbReference>